<feature type="domain" description="Histidine kinase" evidence="8">
    <location>
        <begin position="213"/>
        <end position="454"/>
    </location>
</feature>
<dbReference type="SUPFAM" id="SSF47384">
    <property type="entry name" value="Homodimeric domain of signal transducing histidine kinase"/>
    <property type="match status" value="1"/>
</dbReference>
<evidence type="ECO:0000313" key="9">
    <source>
        <dbReference type="EMBL" id="MCW6035170.1"/>
    </source>
</evidence>
<dbReference type="SMART" id="SM00388">
    <property type="entry name" value="HisKA"/>
    <property type="match status" value="1"/>
</dbReference>
<evidence type="ECO:0000256" key="2">
    <source>
        <dbReference type="ARBA" id="ARBA00012438"/>
    </source>
</evidence>
<reference evidence="9 10" key="1">
    <citation type="submission" date="2021-08" db="EMBL/GenBank/DDBJ databases">
        <title>Draft genome sequence of Spirulina subsalsa with high tolerance to salinity and hype-accumulation of phycocyanin.</title>
        <authorList>
            <person name="Pei H."/>
            <person name="Jiang L."/>
        </authorList>
    </citation>
    <scope>NUCLEOTIDE SEQUENCE [LARGE SCALE GENOMIC DNA]</scope>
    <source>
        <strain evidence="9 10">FACHB-351</strain>
    </source>
</reference>
<dbReference type="EC" id="2.7.13.3" evidence="2"/>
<dbReference type="InterPro" id="IPR036890">
    <property type="entry name" value="HATPase_C_sf"/>
</dbReference>
<dbReference type="PANTHER" id="PTHR45453:SF1">
    <property type="entry name" value="PHOSPHATE REGULON SENSOR PROTEIN PHOR"/>
    <property type="match status" value="1"/>
</dbReference>
<dbReference type="InterPro" id="IPR035965">
    <property type="entry name" value="PAS-like_dom_sf"/>
</dbReference>
<evidence type="ECO:0000256" key="6">
    <source>
        <dbReference type="ARBA" id="ARBA00023012"/>
    </source>
</evidence>
<feature type="region of interest" description="Disordered" evidence="7">
    <location>
        <begin position="388"/>
        <end position="413"/>
    </location>
</feature>
<evidence type="ECO:0000256" key="3">
    <source>
        <dbReference type="ARBA" id="ARBA00022553"/>
    </source>
</evidence>
<sequence length="454" mass="52101">MNLLVFVSGLVLGLGVCELRRYRFNRQVRQMLGLFPRRFNEESSLALVSRLRRAINLLVQHQQQVERELEMWKRVLERSPIGYLQIDPSNQLQWCNSTARQMLRIERWRPDQLRLLLELVRSYELDQMIQETRRSQHPQSQEWVFKTTHLPSGSVLSTRSSLSSPQPASQTYAYSLAIRASTLPIQDGQVIVFLEDQQFMVDLTQARDRAFSDLTHELRTPLTSISLVAEALQSRLNPPEKTWVEKMLKEIDRLISLIQDCLEISKLQTNPHQTLNRETVRLKPLLDSVWHSLEPLSQPKQLTLSYQGDATLELYADSARLTQVFLNIFDNSIKHSPPNTTIQVQVNQSTLSHCSDPDSWITINVIDSGPGFLESDIAHVFERLYRGDPSRQRSSSERSTSEEDRGNSPMFRKGSGLGLSIVQQIIEAHGGTITARNHPETRGAWLQIKLPNVH</sequence>
<dbReference type="EMBL" id="JAIHOM010000008">
    <property type="protein sequence ID" value="MCW6035170.1"/>
    <property type="molecule type" value="Genomic_DNA"/>
</dbReference>
<protein>
    <recommendedName>
        <fullName evidence="2">histidine kinase</fullName>
        <ecNumber evidence="2">2.7.13.3</ecNumber>
    </recommendedName>
</protein>
<dbReference type="CDD" id="cd00082">
    <property type="entry name" value="HisKA"/>
    <property type="match status" value="1"/>
</dbReference>
<dbReference type="Proteomes" id="UP001526426">
    <property type="component" value="Unassembled WGS sequence"/>
</dbReference>
<dbReference type="InterPro" id="IPR003661">
    <property type="entry name" value="HisK_dim/P_dom"/>
</dbReference>
<evidence type="ECO:0000256" key="4">
    <source>
        <dbReference type="ARBA" id="ARBA00022679"/>
    </source>
</evidence>
<dbReference type="SUPFAM" id="SSF55785">
    <property type="entry name" value="PYP-like sensor domain (PAS domain)"/>
    <property type="match status" value="1"/>
</dbReference>
<dbReference type="PRINTS" id="PR00344">
    <property type="entry name" value="BCTRLSENSOR"/>
</dbReference>
<evidence type="ECO:0000313" key="10">
    <source>
        <dbReference type="Proteomes" id="UP001526426"/>
    </source>
</evidence>
<dbReference type="Pfam" id="PF02518">
    <property type="entry name" value="HATPase_c"/>
    <property type="match status" value="1"/>
</dbReference>
<comment type="catalytic activity">
    <reaction evidence="1">
        <text>ATP + protein L-histidine = ADP + protein N-phospho-L-histidine.</text>
        <dbReference type="EC" id="2.7.13.3"/>
    </reaction>
</comment>
<keyword evidence="4" id="KW-0808">Transferase</keyword>
<comment type="caution">
    <text evidence="9">The sequence shown here is derived from an EMBL/GenBank/DDBJ whole genome shotgun (WGS) entry which is preliminary data.</text>
</comment>
<dbReference type="Gene3D" id="3.30.565.10">
    <property type="entry name" value="Histidine kinase-like ATPase, C-terminal domain"/>
    <property type="match status" value="1"/>
</dbReference>
<evidence type="ECO:0000256" key="1">
    <source>
        <dbReference type="ARBA" id="ARBA00000085"/>
    </source>
</evidence>
<dbReference type="RefSeq" id="WP_265262835.1">
    <property type="nucleotide sequence ID" value="NZ_JAIHOM010000008.1"/>
</dbReference>
<name>A0ABT3L2C2_9CYAN</name>
<dbReference type="InterPro" id="IPR005467">
    <property type="entry name" value="His_kinase_dom"/>
</dbReference>
<dbReference type="CDD" id="cd00075">
    <property type="entry name" value="HATPase"/>
    <property type="match status" value="1"/>
</dbReference>
<dbReference type="InterPro" id="IPR036097">
    <property type="entry name" value="HisK_dim/P_sf"/>
</dbReference>
<proteinExistence type="predicted"/>
<dbReference type="InterPro" id="IPR050351">
    <property type="entry name" value="BphY/WalK/GraS-like"/>
</dbReference>
<keyword evidence="6" id="KW-0902">Two-component regulatory system</keyword>
<keyword evidence="5 9" id="KW-0418">Kinase</keyword>
<dbReference type="PANTHER" id="PTHR45453">
    <property type="entry name" value="PHOSPHATE REGULON SENSOR PROTEIN PHOR"/>
    <property type="match status" value="1"/>
</dbReference>
<accession>A0ABT3L2C2</accession>
<keyword evidence="3" id="KW-0597">Phosphoprotein</keyword>
<dbReference type="SMART" id="SM00387">
    <property type="entry name" value="HATPase_c"/>
    <property type="match status" value="1"/>
</dbReference>
<organism evidence="9 10">
    <name type="scientific">Spirulina subsalsa FACHB-351</name>
    <dbReference type="NCBI Taxonomy" id="234711"/>
    <lineage>
        <taxon>Bacteria</taxon>
        <taxon>Bacillati</taxon>
        <taxon>Cyanobacteriota</taxon>
        <taxon>Cyanophyceae</taxon>
        <taxon>Spirulinales</taxon>
        <taxon>Spirulinaceae</taxon>
        <taxon>Spirulina</taxon>
    </lineage>
</organism>
<dbReference type="InterPro" id="IPR004358">
    <property type="entry name" value="Sig_transdc_His_kin-like_C"/>
</dbReference>
<dbReference type="PROSITE" id="PS50109">
    <property type="entry name" value="HIS_KIN"/>
    <property type="match status" value="1"/>
</dbReference>
<feature type="compositionally biased region" description="Basic and acidic residues" evidence="7">
    <location>
        <begin position="388"/>
        <end position="406"/>
    </location>
</feature>
<evidence type="ECO:0000256" key="5">
    <source>
        <dbReference type="ARBA" id="ARBA00022777"/>
    </source>
</evidence>
<dbReference type="SUPFAM" id="SSF55874">
    <property type="entry name" value="ATPase domain of HSP90 chaperone/DNA topoisomerase II/histidine kinase"/>
    <property type="match status" value="1"/>
</dbReference>
<gene>
    <name evidence="9" type="ORF">K4A83_02630</name>
</gene>
<dbReference type="Gene3D" id="1.10.287.130">
    <property type="match status" value="1"/>
</dbReference>
<dbReference type="GO" id="GO:0016301">
    <property type="term" value="F:kinase activity"/>
    <property type="evidence" value="ECO:0007669"/>
    <property type="project" value="UniProtKB-KW"/>
</dbReference>
<dbReference type="InterPro" id="IPR003594">
    <property type="entry name" value="HATPase_dom"/>
</dbReference>
<evidence type="ECO:0000256" key="7">
    <source>
        <dbReference type="SAM" id="MobiDB-lite"/>
    </source>
</evidence>
<keyword evidence="10" id="KW-1185">Reference proteome</keyword>
<evidence type="ECO:0000259" key="8">
    <source>
        <dbReference type="PROSITE" id="PS50109"/>
    </source>
</evidence>
<dbReference type="Pfam" id="PF00512">
    <property type="entry name" value="HisKA"/>
    <property type="match status" value="1"/>
</dbReference>